<evidence type="ECO:0000313" key="2">
    <source>
        <dbReference type="EMBL" id="MBM6849851.1"/>
    </source>
</evidence>
<evidence type="ECO:0000256" key="1">
    <source>
        <dbReference type="SAM" id="MobiDB-lite"/>
    </source>
</evidence>
<protein>
    <submittedName>
        <fullName evidence="2">Uncharacterized protein</fullName>
    </submittedName>
</protein>
<comment type="caution">
    <text evidence="2">The sequence shown here is derived from an EMBL/GenBank/DDBJ whole genome shotgun (WGS) entry which is preliminary data.</text>
</comment>
<name>A0ABS2FS46_9FIRM</name>
<reference evidence="2 3" key="1">
    <citation type="journal article" date="2021" name="Sci. Rep.">
        <title>The distribution of antibiotic resistance genes in chicken gut microbiota commensals.</title>
        <authorList>
            <person name="Juricova H."/>
            <person name="Matiasovicova J."/>
            <person name="Kubasova T."/>
            <person name="Cejkova D."/>
            <person name="Rychlik I."/>
        </authorList>
    </citation>
    <scope>NUCLEOTIDE SEQUENCE [LARGE SCALE GENOMIC DNA]</scope>
    <source>
        <strain evidence="2 3">An411</strain>
    </source>
</reference>
<dbReference type="EMBL" id="JACSNX010000001">
    <property type="protein sequence ID" value="MBM6849851.1"/>
    <property type="molecule type" value="Genomic_DNA"/>
</dbReference>
<feature type="compositionally biased region" description="Low complexity" evidence="1">
    <location>
        <begin position="48"/>
        <end position="68"/>
    </location>
</feature>
<keyword evidence="3" id="KW-1185">Reference proteome</keyword>
<feature type="region of interest" description="Disordered" evidence="1">
    <location>
        <begin position="23"/>
        <end position="74"/>
    </location>
</feature>
<organism evidence="2 3">
    <name type="scientific">Oscillibacter valericigenes</name>
    <dbReference type="NCBI Taxonomy" id="351091"/>
    <lineage>
        <taxon>Bacteria</taxon>
        <taxon>Bacillati</taxon>
        <taxon>Bacillota</taxon>
        <taxon>Clostridia</taxon>
        <taxon>Eubacteriales</taxon>
        <taxon>Oscillospiraceae</taxon>
        <taxon>Oscillibacter</taxon>
    </lineage>
</organism>
<gene>
    <name evidence="2" type="ORF">H9X91_00170</name>
</gene>
<dbReference type="RefSeq" id="WP_204801336.1">
    <property type="nucleotide sequence ID" value="NZ_JACSNS010000004.1"/>
</dbReference>
<proteinExistence type="predicted"/>
<accession>A0ABS2FS46</accession>
<sequence>MAEFDDKLNSILSNPDAMAQIMQLAQSLSGSTEGGGSAGGPPPPPPQAGSFAAGQGQQAFQAPPASGGDPLSALAGGLDPQLLLRFLPLLRELGGQQDSNARQLLYALRPYLKPERQEKVERALQLARLFHLGRKFLTGREG</sequence>
<evidence type="ECO:0000313" key="3">
    <source>
        <dbReference type="Proteomes" id="UP000719500"/>
    </source>
</evidence>
<dbReference type="Proteomes" id="UP000719500">
    <property type="component" value="Unassembled WGS sequence"/>
</dbReference>